<sequence>MKGKRVDLEIHYEDVHASALMGEYLTEFSYTDNYSGKFDDLQITLEDSRQLWQGDWKPHTGDEIRAKIHTKNWRWEGDNLTLPCGKFDIDEVNFSGPPDVVEIKATSVPLDSSGRREKKTKSWEKATLKRIAQDIANNAKLTLAFNFTQNPKYDRIDQTDQSDIEFLVELCAKEGASIKVSNRKLVIFDEAEFEKKKPSLYIVRGKSNVMTYSFSWNAMGAAYRACQVSYQSAKKKAKYSYTYTPPGAPKGGPMLKINERVESQAEAIRVARNRLREKNKEFGKGRITLAGDPRMAAGITVYISGWHSFDGKYIIESARHIVGRNGYTTDIEIRKVLGY</sequence>
<gene>
    <name evidence="1" type="ORF">WJ0W_003288</name>
</gene>
<accession>A0ABM9G4F7</accession>
<dbReference type="EMBL" id="CALYLO010000004">
    <property type="protein sequence ID" value="CAH8246051.1"/>
    <property type="molecule type" value="Genomic_DNA"/>
</dbReference>
<name>A0ABM9G4F7_9BACL</name>
<proteinExistence type="predicted"/>
<evidence type="ECO:0000313" key="2">
    <source>
        <dbReference type="Proteomes" id="UP001154322"/>
    </source>
</evidence>
<comment type="caution">
    <text evidence="1">The sequence shown here is derived from an EMBL/GenBank/DDBJ whole genome shotgun (WGS) entry which is preliminary data.</text>
</comment>
<keyword evidence="2" id="KW-1185">Reference proteome</keyword>
<dbReference type="Proteomes" id="UP001154322">
    <property type="component" value="Unassembled WGS sequence"/>
</dbReference>
<dbReference type="Pfam" id="PF05954">
    <property type="entry name" value="Phage_GPD"/>
    <property type="match status" value="1"/>
</dbReference>
<evidence type="ECO:0000313" key="1">
    <source>
        <dbReference type="EMBL" id="CAH8246051.1"/>
    </source>
</evidence>
<dbReference type="RefSeq" id="WP_213427786.1">
    <property type="nucleotide sequence ID" value="NZ_AP031286.1"/>
</dbReference>
<protein>
    <submittedName>
        <fullName evidence="1">Late control protein</fullName>
    </submittedName>
</protein>
<reference evidence="1" key="1">
    <citation type="submission" date="2022-06" db="EMBL/GenBank/DDBJ databases">
        <authorList>
            <person name="Dietemann V."/>
            <person name="Ory F."/>
            <person name="Dainat B."/>
            <person name="Oberhansli S."/>
        </authorList>
    </citation>
    <scope>NUCLEOTIDE SEQUENCE</scope>
    <source>
        <strain evidence="1">Ena-SAMPLE-TAB-26-04-2022-14:26:32:270-5432</strain>
    </source>
</reference>
<organism evidence="1 2">
    <name type="scientific">Paenibacillus melissococcoides</name>
    <dbReference type="NCBI Taxonomy" id="2912268"/>
    <lineage>
        <taxon>Bacteria</taxon>
        <taxon>Bacillati</taxon>
        <taxon>Bacillota</taxon>
        <taxon>Bacilli</taxon>
        <taxon>Bacillales</taxon>
        <taxon>Paenibacillaceae</taxon>
        <taxon>Paenibacillus</taxon>
    </lineage>
</organism>
<dbReference type="SUPFAM" id="SSF69279">
    <property type="entry name" value="Phage tail proteins"/>
    <property type="match status" value="1"/>
</dbReference>